<comment type="caution">
    <text evidence="2">The sequence shown here is derived from an EMBL/GenBank/DDBJ whole genome shotgun (WGS) entry which is preliminary data.</text>
</comment>
<dbReference type="EMBL" id="JAHRHJ020000004">
    <property type="protein sequence ID" value="KAH9317063.1"/>
    <property type="molecule type" value="Genomic_DNA"/>
</dbReference>
<accession>A0AA38G945</accession>
<gene>
    <name evidence="2" type="ORF">KI387_018832</name>
</gene>
<evidence type="ECO:0000313" key="2">
    <source>
        <dbReference type="EMBL" id="KAH9317063.1"/>
    </source>
</evidence>
<keyword evidence="3" id="KW-1185">Reference proteome</keyword>
<sequence length="76" mass="8201">IGAAPSHSGEGDEPINVDSDFEEFTRGETEEEMMEEGAGGEAGGMAKEDDSNSEWHNTQDILRGERAEVSAEKETL</sequence>
<reference evidence="2 3" key="1">
    <citation type="journal article" date="2021" name="Nat. Plants">
        <title>The Taxus genome provides insights into paclitaxel biosynthesis.</title>
        <authorList>
            <person name="Xiong X."/>
            <person name="Gou J."/>
            <person name="Liao Q."/>
            <person name="Li Y."/>
            <person name="Zhou Q."/>
            <person name="Bi G."/>
            <person name="Li C."/>
            <person name="Du R."/>
            <person name="Wang X."/>
            <person name="Sun T."/>
            <person name="Guo L."/>
            <person name="Liang H."/>
            <person name="Lu P."/>
            <person name="Wu Y."/>
            <person name="Zhang Z."/>
            <person name="Ro D.K."/>
            <person name="Shang Y."/>
            <person name="Huang S."/>
            <person name="Yan J."/>
        </authorList>
    </citation>
    <scope>NUCLEOTIDE SEQUENCE [LARGE SCALE GENOMIC DNA]</scope>
    <source>
        <strain evidence="2">Ta-2019</strain>
    </source>
</reference>
<feature type="non-terminal residue" evidence="2">
    <location>
        <position position="1"/>
    </location>
</feature>
<dbReference type="AlphaFoldDB" id="A0AA38G945"/>
<name>A0AA38G945_TAXCH</name>
<feature type="region of interest" description="Disordered" evidence="1">
    <location>
        <begin position="1"/>
        <end position="76"/>
    </location>
</feature>
<proteinExistence type="predicted"/>
<feature type="compositionally biased region" description="Basic and acidic residues" evidence="1">
    <location>
        <begin position="62"/>
        <end position="76"/>
    </location>
</feature>
<evidence type="ECO:0000256" key="1">
    <source>
        <dbReference type="SAM" id="MobiDB-lite"/>
    </source>
</evidence>
<feature type="non-terminal residue" evidence="2">
    <location>
        <position position="76"/>
    </location>
</feature>
<protein>
    <submittedName>
        <fullName evidence="2">Uncharacterized protein</fullName>
    </submittedName>
</protein>
<feature type="compositionally biased region" description="Acidic residues" evidence="1">
    <location>
        <begin position="11"/>
        <end position="22"/>
    </location>
</feature>
<organism evidence="2 3">
    <name type="scientific">Taxus chinensis</name>
    <name type="common">Chinese yew</name>
    <name type="synonym">Taxus wallichiana var. chinensis</name>
    <dbReference type="NCBI Taxonomy" id="29808"/>
    <lineage>
        <taxon>Eukaryota</taxon>
        <taxon>Viridiplantae</taxon>
        <taxon>Streptophyta</taxon>
        <taxon>Embryophyta</taxon>
        <taxon>Tracheophyta</taxon>
        <taxon>Spermatophyta</taxon>
        <taxon>Pinopsida</taxon>
        <taxon>Pinidae</taxon>
        <taxon>Conifers II</taxon>
        <taxon>Cupressales</taxon>
        <taxon>Taxaceae</taxon>
        <taxon>Taxus</taxon>
    </lineage>
</organism>
<evidence type="ECO:0000313" key="3">
    <source>
        <dbReference type="Proteomes" id="UP000824469"/>
    </source>
</evidence>
<dbReference type="Proteomes" id="UP000824469">
    <property type="component" value="Unassembled WGS sequence"/>
</dbReference>